<dbReference type="GO" id="GO:0016114">
    <property type="term" value="P:terpenoid biosynthetic process"/>
    <property type="evidence" value="ECO:0007669"/>
    <property type="project" value="UniProtKB-UniRule"/>
</dbReference>
<dbReference type="HAMAP" id="MF_00061">
    <property type="entry name" value="IspE"/>
    <property type="match status" value="1"/>
</dbReference>
<dbReference type="GO" id="GO:0050515">
    <property type="term" value="F:4-(cytidine 5'-diphospho)-2-C-methyl-D-erythritol kinase activity"/>
    <property type="evidence" value="ECO:0007669"/>
    <property type="project" value="UniProtKB-UniRule"/>
</dbReference>
<dbReference type="SUPFAM" id="SSF55060">
    <property type="entry name" value="GHMP Kinase, C-terminal domain"/>
    <property type="match status" value="1"/>
</dbReference>
<organism evidence="12 13">
    <name type="scientific">Rubrobacter xylanophilus</name>
    <dbReference type="NCBI Taxonomy" id="49319"/>
    <lineage>
        <taxon>Bacteria</taxon>
        <taxon>Bacillati</taxon>
        <taxon>Actinomycetota</taxon>
        <taxon>Rubrobacteria</taxon>
        <taxon>Rubrobacterales</taxon>
        <taxon>Rubrobacteraceae</taxon>
        <taxon>Rubrobacter</taxon>
    </lineage>
</organism>
<evidence type="ECO:0000256" key="5">
    <source>
        <dbReference type="ARBA" id="ARBA00022741"/>
    </source>
</evidence>
<evidence type="ECO:0000313" key="13">
    <source>
        <dbReference type="Proteomes" id="UP000318065"/>
    </source>
</evidence>
<dbReference type="PANTHER" id="PTHR43527:SF2">
    <property type="entry name" value="4-DIPHOSPHOCYTIDYL-2-C-METHYL-D-ERYTHRITOL KINASE, CHLOROPLASTIC"/>
    <property type="match status" value="1"/>
</dbReference>
<evidence type="ECO:0000256" key="4">
    <source>
        <dbReference type="ARBA" id="ARBA00022679"/>
    </source>
</evidence>
<feature type="active site" evidence="9">
    <location>
        <position position="137"/>
    </location>
</feature>
<feature type="domain" description="GHMP kinase N-terminal" evidence="10">
    <location>
        <begin position="68"/>
        <end position="145"/>
    </location>
</feature>
<dbReference type="Gene3D" id="3.30.70.890">
    <property type="entry name" value="GHMP kinase, C-terminal domain"/>
    <property type="match status" value="1"/>
</dbReference>
<keyword evidence="5 9" id="KW-0547">Nucleotide-binding</keyword>
<dbReference type="NCBIfam" id="TIGR00154">
    <property type="entry name" value="ispE"/>
    <property type="match status" value="1"/>
</dbReference>
<protein>
    <recommendedName>
        <fullName evidence="3 9">4-diphosphocytidyl-2-C-methyl-D-erythritol kinase</fullName>
        <shortName evidence="9">CMK</shortName>
        <ecNumber evidence="2 9">2.7.1.148</ecNumber>
    </recommendedName>
    <alternativeName>
        <fullName evidence="8 9">4-(cytidine-5'-diphospho)-2-C-methyl-D-erythritol kinase</fullName>
    </alternativeName>
</protein>
<evidence type="ECO:0000256" key="2">
    <source>
        <dbReference type="ARBA" id="ARBA00012052"/>
    </source>
</evidence>
<dbReference type="InterPro" id="IPR013750">
    <property type="entry name" value="GHMP_kinase_C_dom"/>
</dbReference>
<reference evidence="12" key="1">
    <citation type="journal article" date="2019" name="Microbiol. Resour. Announc.">
        <title>Complete Genome Sequence of Rubrobacter xylanophilus Strain AA3-22, Isolated from Arima Onsen in Japan.</title>
        <authorList>
            <person name="Tomariguchi N."/>
            <person name="Miyazaki K."/>
        </authorList>
    </citation>
    <scope>NUCLEOTIDE SEQUENCE [LARGE SCALE GENOMIC DNA]</scope>
    <source>
        <strain evidence="12">AA3-22</strain>
    </source>
</reference>
<dbReference type="EC" id="2.7.1.148" evidence="2 9"/>
<evidence type="ECO:0000256" key="6">
    <source>
        <dbReference type="ARBA" id="ARBA00022777"/>
    </source>
</evidence>
<proteinExistence type="inferred from homology"/>
<evidence type="ECO:0000256" key="3">
    <source>
        <dbReference type="ARBA" id="ARBA00017473"/>
    </source>
</evidence>
<dbReference type="PIRSF" id="PIRSF010376">
    <property type="entry name" value="IspE"/>
    <property type="match status" value="1"/>
</dbReference>
<feature type="active site" evidence="9">
    <location>
        <position position="12"/>
    </location>
</feature>
<dbReference type="RefSeq" id="WP_143526473.1">
    <property type="nucleotide sequence ID" value="NZ_AP019791.1"/>
</dbReference>
<feature type="domain" description="GHMP kinase C-terminal" evidence="11">
    <location>
        <begin position="203"/>
        <end position="273"/>
    </location>
</feature>
<dbReference type="InterPro" id="IPR004424">
    <property type="entry name" value="IspE"/>
</dbReference>
<dbReference type="UniPathway" id="UPA00056">
    <property type="reaction ID" value="UER00094"/>
</dbReference>
<keyword evidence="6 9" id="KW-0418">Kinase</keyword>
<sequence>MSGSLRMRAFAKVNYALEVLGIREDGYHEIRTVLQSISLSDVVEISGPAESFDLSVEPEGAAGPTRENTVFRAWRLLAEETGAPPVRVTLRKGIPAGSGLGGGSADAAALLRGANELFGLGLGEGELAALALRVGADVPFCLSGGTALGEGVGERLFSLPPPPEHLLVVAMPPRGASTVEIYRAYDGALGVSAPGGWTERVVRALGSGDVGALGEAVGNDLAPVTARLVPGVGELLGALRRAGAWGVCMSGTGSAVYGLFREERAAREAARRLEGSVWVRICRPVGYGLASA</sequence>
<keyword evidence="4 9" id="KW-0808">Transferase</keyword>
<evidence type="ECO:0000259" key="10">
    <source>
        <dbReference type="Pfam" id="PF00288"/>
    </source>
</evidence>
<dbReference type="InterPro" id="IPR006204">
    <property type="entry name" value="GHMP_kinase_N_dom"/>
</dbReference>
<dbReference type="Pfam" id="PF00288">
    <property type="entry name" value="GHMP_kinases_N"/>
    <property type="match status" value="1"/>
</dbReference>
<dbReference type="PANTHER" id="PTHR43527">
    <property type="entry name" value="4-DIPHOSPHOCYTIDYL-2-C-METHYL-D-ERYTHRITOL KINASE, CHLOROPLASTIC"/>
    <property type="match status" value="1"/>
</dbReference>
<evidence type="ECO:0000256" key="8">
    <source>
        <dbReference type="ARBA" id="ARBA00032554"/>
    </source>
</evidence>
<comment type="similarity">
    <text evidence="1 9">Belongs to the GHMP kinase family. IspE subfamily.</text>
</comment>
<keyword evidence="9" id="KW-0414">Isoprene biosynthesis</keyword>
<dbReference type="EMBL" id="AP019791">
    <property type="protein sequence ID" value="BBL78315.1"/>
    <property type="molecule type" value="Genomic_DNA"/>
</dbReference>
<comment type="catalytic activity">
    <reaction evidence="9">
        <text>4-CDP-2-C-methyl-D-erythritol + ATP = 4-CDP-2-C-methyl-D-erythritol 2-phosphate + ADP + H(+)</text>
        <dbReference type="Rhea" id="RHEA:18437"/>
        <dbReference type="ChEBI" id="CHEBI:15378"/>
        <dbReference type="ChEBI" id="CHEBI:30616"/>
        <dbReference type="ChEBI" id="CHEBI:57823"/>
        <dbReference type="ChEBI" id="CHEBI:57919"/>
        <dbReference type="ChEBI" id="CHEBI:456216"/>
        <dbReference type="EC" id="2.7.1.148"/>
    </reaction>
</comment>
<evidence type="ECO:0000256" key="1">
    <source>
        <dbReference type="ARBA" id="ARBA00009684"/>
    </source>
</evidence>
<evidence type="ECO:0000313" key="12">
    <source>
        <dbReference type="EMBL" id="BBL78315.1"/>
    </source>
</evidence>
<dbReference type="InterPro" id="IPR020568">
    <property type="entry name" value="Ribosomal_Su5_D2-typ_SF"/>
</dbReference>
<evidence type="ECO:0000259" key="11">
    <source>
        <dbReference type="Pfam" id="PF08544"/>
    </source>
</evidence>
<dbReference type="Gene3D" id="3.30.230.10">
    <property type="match status" value="1"/>
</dbReference>
<feature type="binding site" evidence="9">
    <location>
        <begin position="95"/>
        <end position="105"/>
    </location>
    <ligand>
        <name>ATP</name>
        <dbReference type="ChEBI" id="CHEBI:30616"/>
    </ligand>
</feature>
<comment type="function">
    <text evidence="9">Catalyzes the phosphorylation of the position 2 hydroxy group of 4-diphosphocytidyl-2C-methyl-D-erythritol.</text>
</comment>
<name>A0A510HGE8_9ACTN</name>
<dbReference type="GO" id="GO:0019288">
    <property type="term" value="P:isopentenyl diphosphate biosynthetic process, methylerythritol 4-phosphate pathway"/>
    <property type="evidence" value="ECO:0007669"/>
    <property type="project" value="UniProtKB-UniRule"/>
</dbReference>
<dbReference type="Pfam" id="PF08544">
    <property type="entry name" value="GHMP_kinases_C"/>
    <property type="match status" value="1"/>
</dbReference>
<keyword evidence="13" id="KW-1185">Reference proteome</keyword>
<dbReference type="AlphaFoldDB" id="A0A510HGE8"/>
<comment type="pathway">
    <text evidence="9">Isoprenoid biosynthesis; isopentenyl diphosphate biosynthesis via DXP pathway; isopentenyl diphosphate from 1-deoxy-D-xylulose 5-phosphate: step 3/6.</text>
</comment>
<dbReference type="OrthoDB" id="3173073at2"/>
<dbReference type="SUPFAM" id="SSF54211">
    <property type="entry name" value="Ribosomal protein S5 domain 2-like"/>
    <property type="match status" value="1"/>
</dbReference>
<accession>A0A510HGE8</accession>
<dbReference type="Proteomes" id="UP000318065">
    <property type="component" value="Chromosome"/>
</dbReference>
<dbReference type="InterPro" id="IPR036554">
    <property type="entry name" value="GHMP_kinase_C_sf"/>
</dbReference>
<dbReference type="GO" id="GO:0005524">
    <property type="term" value="F:ATP binding"/>
    <property type="evidence" value="ECO:0007669"/>
    <property type="project" value="UniProtKB-UniRule"/>
</dbReference>
<keyword evidence="7 9" id="KW-0067">ATP-binding</keyword>
<dbReference type="InterPro" id="IPR014721">
    <property type="entry name" value="Ribsml_uS5_D2-typ_fold_subgr"/>
</dbReference>
<gene>
    <name evidence="9 12" type="primary">ispE</name>
    <name evidence="12" type="ORF">RxyAA322_01690</name>
</gene>
<evidence type="ECO:0000256" key="9">
    <source>
        <dbReference type="HAMAP-Rule" id="MF_00061"/>
    </source>
</evidence>
<evidence type="ECO:0000256" key="7">
    <source>
        <dbReference type="ARBA" id="ARBA00022840"/>
    </source>
</evidence>